<name>A0AAD6NCY4_PENCN</name>
<gene>
    <name evidence="1" type="ORF">N7460_003154</name>
</gene>
<reference evidence="1" key="1">
    <citation type="journal article" date="2023" name="IMA Fungus">
        <title>Comparative genomic study of the Penicillium genus elucidates a diverse pangenome and 15 lateral gene transfer events.</title>
        <authorList>
            <person name="Petersen C."/>
            <person name="Sorensen T."/>
            <person name="Nielsen M.R."/>
            <person name="Sondergaard T.E."/>
            <person name="Sorensen J.L."/>
            <person name="Fitzpatrick D.A."/>
            <person name="Frisvad J.C."/>
            <person name="Nielsen K.L."/>
        </authorList>
    </citation>
    <scope>NUCLEOTIDE SEQUENCE</scope>
    <source>
        <strain evidence="1">IBT 15450</strain>
    </source>
</reference>
<reference evidence="1" key="2">
    <citation type="submission" date="2023-01" db="EMBL/GenBank/DDBJ databases">
        <authorList>
            <person name="Petersen C."/>
        </authorList>
    </citation>
    <scope>NUCLEOTIDE SEQUENCE</scope>
    <source>
        <strain evidence="1">IBT 15450</strain>
    </source>
</reference>
<evidence type="ECO:0000313" key="2">
    <source>
        <dbReference type="Proteomes" id="UP001219568"/>
    </source>
</evidence>
<protein>
    <submittedName>
        <fullName evidence="1">Uncharacterized protein</fullName>
    </submittedName>
</protein>
<accession>A0AAD6NCY4</accession>
<sequence length="102" mass="11510">MIGFDRQARLGVDHEEGFVNGDGHGSEIGFVIDCWYPVWFDHLVEIYGYGDGDGSGYTTSAMLVRKPLLLSQRHRRPLLADSWKTKQTRSASDFDMAVLPFT</sequence>
<organism evidence="1 2">
    <name type="scientific">Penicillium canescens</name>
    <dbReference type="NCBI Taxonomy" id="5083"/>
    <lineage>
        <taxon>Eukaryota</taxon>
        <taxon>Fungi</taxon>
        <taxon>Dikarya</taxon>
        <taxon>Ascomycota</taxon>
        <taxon>Pezizomycotina</taxon>
        <taxon>Eurotiomycetes</taxon>
        <taxon>Eurotiomycetidae</taxon>
        <taxon>Eurotiales</taxon>
        <taxon>Aspergillaceae</taxon>
        <taxon>Penicillium</taxon>
    </lineage>
</organism>
<dbReference type="EMBL" id="JAQJZL010000002">
    <property type="protein sequence ID" value="KAJ6052620.1"/>
    <property type="molecule type" value="Genomic_DNA"/>
</dbReference>
<comment type="caution">
    <text evidence="1">The sequence shown here is derived from an EMBL/GenBank/DDBJ whole genome shotgun (WGS) entry which is preliminary data.</text>
</comment>
<evidence type="ECO:0000313" key="1">
    <source>
        <dbReference type="EMBL" id="KAJ6052620.1"/>
    </source>
</evidence>
<keyword evidence="2" id="KW-1185">Reference proteome</keyword>
<dbReference type="Proteomes" id="UP001219568">
    <property type="component" value="Unassembled WGS sequence"/>
</dbReference>
<dbReference type="AlphaFoldDB" id="A0AAD6NCY4"/>
<proteinExistence type="predicted"/>